<feature type="domain" description="PDZ" evidence="7">
    <location>
        <begin position="89"/>
        <end position="152"/>
    </location>
</feature>
<dbReference type="GO" id="GO:0008236">
    <property type="term" value="F:serine-type peptidase activity"/>
    <property type="evidence" value="ECO:0007669"/>
    <property type="project" value="UniProtKB-KW"/>
</dbReference>
<dbReference type="SMART" id="SM00245">
    <property type="entry name" value="TSPc"/>
    <property type="match status" value="1"/>
</dbReference>
<feature type="transmembrane region" description="Helical" evidence="6">
    <location>
        <begin position="16"/>
        <end position="36"/>
    </location>
</feature>
<protein>
    <submittedName>
        <fullName evidence="8">S41 family peptidase</fullName>
    </submittedName>
</protein>
<dbReference type="PROSITE" id="PS50106">
    <property type="entry name" value="PDZ"/>
    <property type="match status" value="1"/>
</dbReference>
<evidence type="ECO:0000256" key="6">
    <source>
        <dbReference type="SAM" id="Phobius"/>
    </source>
</evidence>
<keyword evidence="6" id="KW-0472">Membrane</keyword>
<comment type="caution">
    <text evidence="8">The sequence shown here is derived from an EMBL/GenBank/DDBJ whole genome shotgun (WGS) entry which is preliminary data.</text>
</comment>
<dbReference type="InterPro" id="IPR004447">
    <property type="entry name" value="Peptidase_S41A"/>
</dbReference>
<evidence type="ECO:0000256" key="3">
    <source>
        <dbReference type="ARBA" id="ARBA00022801"/>
    </source>
</evidence>
<evidence type="ECO:0000259" key="7">
    <source>
        <dbReference type="PROSITE" id="PS50106"/>
    </source>
</evidence>
<dbReference type="NCBIfam" id="TIGR00225">
    <property type="entry name" value="prc"/>
    <property type="match status" value="1"/>
</dbReference>
<comment type="similarity">
    <text evidence="1 5">Belongs to the peptidase S41A family.</text>
</comment>
<dbReference type="PANTHER" id="PTHR32060">
    <property type="entry name" value="TAIL-SPECIFIC PROTEASE"/>
    <property type="match status" value="1"/>
</dbReference>
<name>A0A9X1U5B3_9FLAO</name>
<dbReference type="GO" id="GO:0004175">
    <property type="term" value="F:endopeptidase activity"/>
    <property type="evidence" value="ECO:0007669"/>
    <property type="project" value="TreeGrafter"/>
</dbReference>
<dbReference type="GO" id="GO:0007165">
    <property type="term" value="P:signal transduction"/>
    <property type="evidence" value="ECO:0007669"/>
    <property type="project" value="TreeGrafter"/>
</dbReference>
<evidence type="ECO:0000256" key="5">
    <source>
        <dbReference type="RuleBase" id="RU004404"/>
    </source>
</evidence>
<dbReference type="InterPro" id="IPR029045">
    <property type="entry name" value="ClpP/crotonase-like_dom_sf"/>
</dbReference>
<dbReference type="InterPro" id="IPR005151">
    <property type="entry name" value="Tail-specific_protease"/>
</dbReference>
<gene>
    <name evidence="8" type="ORF">K8344_02785</name>
</gene>
<keyword evidence="9" id="KW-1185">Reference proteome</keyword>
<dbReference type="PANTHER" id="PTHR32060:SF30">
    <property type="entry name" value="CARBOXY-TERMINAL PROCESSING PROTEASE CTPA"/>
    <property type="match status" value="1"/>
</dbReference>
<dbReference type="Pfam" id="PF13180">
    <property type="entry name" value="PDZ_2"/>
    <property type="match status" value="1"/>
</dbReference>
<proteinExistence type="inferred from homology"/>
<keyword evidence="6" id="KW-0812">Transmembrane</keyword>
<evidence type="ECO:0000313" key="9">
    <source>
        <dbReference type="Proteomes" id="UP001139462"/>
    </source>
</evidence>
<dbReference type="InterPro" id="IPR036034">
    <property type="entry name" value="PDZ_sf"/>
</dbReference>
<dbReference type="SUPFAM" id="SSF52096">
    <property type="entry name" value="ClpP/crotonase"/>
    <property type="match status" value="1"/>
</dbReference>
<dbReference type="GO" id="GO:0006508">
    <property type="term" value="P:proteolysis"/>
    <property type="evidence" value="ECO:0007669"/>
    <property type="project" value="UniProtKB-KW"/>
</dbReference>
<dbReference type="EMBL" id="JAIRBB010000001">
    <property type="protein sequence ID" value="MCG2430032.1"/>
    <property type="molecule type" value="Genomic_DNA"/>
</dbReference>
<dbReference type="SMART" id="SM00228">
    <property type="entry name" value="PDZ"/>
    <property type="match status" value="1"/>
</dbReference>
<keyword evidence="3 5" id="KW-0378">Hydrolase</keyword>
<evidence type="ECO:0000256" key="4">
    <source>
        <dbReference type="ARBA" id="ARBA00022825"/>
    </source>
</evidence>
<accession>A0A9X1U5B3</accession>
<dbReference type="SUPFAM" id="SSF50156">
    <property type="entry name" value="PDZ domain-like"/>
    <property type="match status" value="1"/>
</dbReference>
<sequence>MTKNNPTNFSKHKKYLPLWVGLALAIGVFIGSKFNFGDKTEKIFATSSKKDKLNRLIDYIDYEYVDNVNTDSIVDVTVNGILENLDPHSVYIPKKSYAHTADDMRGAFTGIGVSFYIYKDTIAVIRSITGGPAEKAGIKGGDRILFADGKKLFGELINRDSISSYLKGEINSKVTLDVYRPSEKKTLDITVRRNKVPLISVDASYKITEDLGYIKLNRFSETTYKEFEGALKKLKRDGVSKLVLDLRDNPGGYISTAERVVDEFLENNKLILITKNKSGDINKTYASRRGEFHHAKIYVLINENSASASEIVAGALQDNDKGIIVGRRSFGKGLVQREMSLGDGSAVRLTIARYYTPTGRSIQRPYGNGNDNYYSDYEKRYRNGELIHLDSIKVADSLKYTTPKGKVVYGGGGIIPDVFVPKDTSVENETLQYVSKSGFMSYFIFEYLEKNRAQFERMNFEEFRNNYQADDSLSTEFIEYARLNEAQIDLSNYTEELKRLLKANIAQQLYGPNEFELILNEADPMLLKVLELEAATNSSSKEE</sequence>
<dbReference type="InterPro" id="IPR001478">
    <property type="entry name" value="PDZ"/>
</dbReference>
<dbReference type="Pfam" id="PF03572">
    <property type="entry name" value="Peptidase_S41"/>
    <property type="match status" value="1"/>
</dbReference>
<dbReference type="GO" id="GO:0030288">
    <property type="term" value="C:outer membrane-bounded periplasmic space"/>
    <property type="evidence" value="ECO:0007669"/>
    <property type="project" value="TreeGrafter"/>
</dbReference>
<dbReference type="Gene3D" id="2.30.42.10">
    <property type="match status" value="1"/>
</dbReference>
<dbReference type="CDD" id="cd07560">
    <property type="entry name" value="Peptidase_S41_CPP"/>
    <property type="match status" value="1"/>
</dbReference>
<dbReference type="RefSeq" id="WP_237606765.1">
    <property type="nucleotide sequence ID" value="NZ_JAIRBB010000001.1"/>
</dbReference>
<dbReference type="CDD" id="cd06782">
    <property type="entry name" value="cpPDZ_CPP-like"/>
    <property type="match status" value="1"/>
</dbReference>
<dbReference type="AlphaFoldDB" id="A0A9X1U5B3"/>
<evidence type="ECO:0000256" key="1">
    <source>
        <dbReference type="ARBA" id="ARBA00009179"/>
    </source>
</evidence>
<organism evidence="8 9">
    <name type="scientific">Aequorivita xiaoshiensis</name>
    <dbReference type="NCBI Taxonomy" id="2874476"/>
    <lineage>
        <taxon>Bacteria</taxon>
        <taxon>Pseudomonadati</taxon>
        <taxon>Bacteroidota</taxon>
        <taxon>Flavobacteriia</taxon>
        <taxon>Flavobacteriales</taxon>
        <taxon>Flavobacteriaceae</taxon>
        <taxon>Aequorivita</taxon>
    </lineage>
</organism>
<keyword evidence="4 5" id="KW-0720">Serine protease</keyword>
<evidence type="ECO:0000313" key="8">
    <source>
        <dbReference type="EMBL" id="MCG2430032.1"/>
    </source>
</evidence>
<keyword evidence="6" id="KW-1133">Transmembrane helix</keyword>
<reference evidence="8" key="1">
    <citation type="submission" date="2021-09" db="EMBL/GenBank/DDBJ databases">
        <title>Genome of Aequorivita sp. strain F64183.</title>
        <authorList>
            <person name="Wang Y."/>
        </authorList>
    </citation>
    <scope>NUCLEOTIDE SEQUENCE</scope>
    <source>
        <strain evidence="8">F64183</strain>
    </source>
</reference>
<dbReference type="Gene3D" id="3.30.750.44">
    <property type="match status" value="1"/>
</dbReference>
<dbReference type="Proteomes" id="UP001139462">
    <property type="component" value="Unassembled WGS sequence"/>
</dbReference>
<keyword evidence="2 5" id="KW-0645">Protease</keyword>
<evidence type="ECO:0000256" key="2">
    <source>
        <dbReference type="ARBA" id="ARBA00022670"/>
    </source>
</evidence>
<dbReference type="Gene3D" id="3.90.226.10">
    <property type="entry name" value="2-enoyl-CoA Hydratase, Chain A, domain 1"/>
    <property type="match status" value="1"/>
</dbReference>